<organism evidence="1 2">
    <name type="scientific">Desulfosarcina alkanivorans</name>
    <dbReference type="NCBI Taxonomy" id="571177"/>
    <lineage>
        <taxon>Bacteria</taxon>
        <taxon>Pseudomonadati</taxon>
        <taxon>Thermodesulfobacteriota</taxon>
        <taxon>Desulfobacteria</taxon>
        <taxon>Desulfobacterales</taxon>
        <taxon>Desulfosarcinaceae</taxon>
        <taxon>Desulfosarcina</taxon>
    </lineage>
</organism>
<dbReference type="KEGG" id="dalk:DSCA_28900"/>
<evidence type="ECO:0000313" key="1">
    <source>
        <dbReference type="EMBL" id="BBO68960.1"/>
    </source>
</evidence>
<dbReference type="Proteomes" id="UP000427906">
    <property type="component" value="Chromosome"/>
</dbReference>
<dbReference type="AlphaFoldDB" id="A0A5K7YL90"/>
<evidence type="ECO:0008006" key="3">
    <source>
        <dbReference type="Google" id="ProtNLM"/>
    </source>
</evidence>
<dbReference type="InterPro" id="IPR012338">
    <property type="entry name" value="Beta-lactam/transpept-like"/>
</dbReference>
<dbReference type="Gene3D" id="3.40.710.10">
    <property type="entry name" value="DD-peptidase/beta-lactamase superfamily"/>
    <property type="match status" value="1"/>
</dbReference>
<name>A0A5K7YL90_9BACT</name>
<reference evidence="1 2" key="1">
    <citation type="submission" date="2019-11" db="EMBL/GenBank/DDBJ databases">
        <title>Comparative genomics of hydrocarbon-degrading Desulfosarcina strains.</title>
        <authorList>
            <person name="Watanabe M."/>
            <person name="Kojima H."/>
            <person name="Fukui M."/>
        </authorList>
    </citation>
    <scope>NUCLEOTIDE SEQUENCE [LARGE SCALE GENOMIC DNA]</scope>
    <source>
        <strain evidence="1 2">PL12</strain>
    </source>
</reference>
<sequence>MWPHAPGDAYAAQGFQEQKVIVIPTRGLVLVRFGATADRSAWDTDAFILDVIRALPG</sequence>
<keyword evidence="2" id="KW-1185">Reference proteome</keyword>
<dbReference type="EMBL" id="AP021874">
    <property type="protein sequence ID" value="BBO68960.1"/>
    <property type="molecule type" value="Genomic_DNA"/>
</dbReference>
<protein>
    <recommendedName>
        <fullName evidence="3">Beta-lactamase-related domain-containing protein</fullName>
    </recommendedName>
</protein>
<gene>
    <name evidence="1" type="ORF">DSCA_28900</name>
</gene>
<accession>A0A5K7YL90</accession>
<proteinExistence type="predicted"/>
<evidence type="ECO:0000313" key="2">
    <source>
        <dbReference type="Proteomes" id="UP000427906"/>
    </source>
</evidence>